<evidence type="ECO:0000259" key="2">
    <source>
        <dbReference type="Pfam" id="PF10469"/>
    </source>
</evidence>
<reference evidence="4" key="1">
    <citation type="submission" date="2022-11" db="UniProtKB">
        <authorList>
            <consortium name="WormBaseParasite"/>
        </authorList>
    </citation>
    <scope>IDENTIFICATION</scope>
</reference>
<dbReference type="InterPro" id="IPR052641">
    <property type="entry name" value="AKAP7_isoform_gamma"/>
</dbReference>
<feature type="compositionally biased region" description="Polar residues" evidence="1">
    <location>
        <begin position="51"/>
        <end position="60"/>
    </location>
</feature>
<accession>A0A914UNS4</accession>
<organism evidence="3 4">
    <name type="scientific">Plectus sambesii</name>
    <dbReference type="NCBI Taxonomy" id="2011161"/>
    <lineage>
        <taxon>Eukaryota</taxon>
        <taxon>Metazoa</taxon>
        <taxon>Ecdysozoa</taxon>
        <taxon>Nematoda</taxon>
        <taxon>Chromadorea</taxon>
        <taxon>Plectida</taxon>
        <taxon>Plectina</taxon>
        <taxon>Plectoidea</taxon>
        <taxon>Plectidae</taxon>
        <taxon>Plectus</taxon>
    </lineage>
</organism>
<dbReference type="PANTHER" id="PTHR15934:SF2">
    <property type="entry name" value="A-KINASE ANCHOR PROTEIN 7-LIKE PHOSPHOESTERASE DOMAIN-CONTAINING PROTEIN"/>
    <property type="match status" value="1"/>
</dbReference>
<evidence type="ECO:0000313" key="4">
    <source>
        <dbReference type="WBParaSite" id="PSAMB.scaffold11072size3616.g33842.t1"/>
    </source>
</evidence>
<dbReference type="GO" id="GO:0034237">
    <property type="term" value="F:protein kinase A regulatory subunit binding"/>
    <property type="evidence" value="ECO:0007669"/>
    <property type="project" value="TreeGrafter"/>
</dbReference>
<feature type="domain" description="A-kinase anchor protein 7-like phosphoesterase" evidence="2">
    <location>
        <begin position="101"/>
        <end position="299"/>
    </location>
</feature>
<sequence length="302" mass="34421">MPESDLDAPISTEELPSPVKQCEPSKRVRQNRAQRRQAKREEDDDHANLVDGSSSTSQNDKVVIIERSDMTHLTATSSITVTEKSVYVGVEGKQKPSKRHPNYFVALPISGEVMRSKLEDVQKHLVKCQPCLKRTLVDIRTLHLTLMVFYLDEDLCLHDARRALQASVEAIKSECDFSSLTVQFEGLDSFRDQVLFAKPKENEEQERNLAKVAEIVIRCFKEHGIDSSDNRPFNAHMTIAKLSNAPELRRVVKKFKSDDYYQYVADDFGIEDIKVVQLCSMLKPKQDNGYYHVAEELSLFGD</sequence>
<proteinExistence type="predicted"/>
<feature type="region of interest" description="Disordered" evidence="1">
    <location>
        <begin position="1"/>
        <end position="61"/>
    </location>
</feature>
<evidence type="ECO:0000256" key="1">
    <source>
        <dbReference type="SAM" id="MobiDB-lite"/>
    </source>
</evidence>
<dbReference type="InterPro" id="IPR019510">
    <property type="entry name" value="AKAP7-like_phosphoesterase"/>
</dbReference>
<dbReference type="AlphaFoldDB" id="A0A914UNS4"/>
<dbReference type="GO" id="GO:0005829">
    <property type="term" value="C:cytosol"/>
    <property type="evidence" value="ECO:0007669"/>
    <property type="project" value="TreeGrafter"/>
</dbReference>
<dbReference type="PANTHER" id="PTHR15934">
    <property type="entry name" value="RNA 2',3'-CYCLIC PHOSPHODIESTERASE"/>
    <property type="match status" value="1"/>
</dbReference>
<dbReference type="Pfam" id="PF10469">
    <property type="entry name" value="AKAP7_NLS"/>
    <property type="match status" value="1"/>
</dbReference>
<dbReference type="Gene3D" id="3.90.1140.10">
    <property type="entry name" value="Cyclic phosphodiesterase"/>
    <property type="match status" value="1"/>
</dbReference>
<dbReference type="SUPFAM" id="SSF55144">
    <property type="entry name" value="LigT-like"/>
    <property type="match status" value="1"/>
</dbReference>
<protein>
    <submittedName>
        <fullName evidence="4">A-kinase anchor protein 7-like phosphoesterase domain-containing protein</fullName>
    </submittedName>
</protein>
<dbReference type="GO" id="GO:0010738">
    <property type="term" value="P:regulation of protein kinase A signaling"/>
    <property type="evidence" value="ECO:0007669"/>
    <property type="project" value="TreeGrafter"/>
</dbReference>
<dbReference type="Proteomes" id="UP000887566">
    <property type="component" value="Unplaced"/>
</dbReference>
<name>A0A914UNS4_9BILA</name>
<keyword evidence="3" id="KW-1185">Reference proteome</keyword>
<dbReference type="WBParaSite" id="PSAMB.scaffold11072size3616.g33842.t1">
    <property type="protein sequence ID" value="PSAMB.scaffold11072size3616.g33842.t1"/>
    <property type="gene ID" value="PSAMB.scaffold11072size3616.g33842"/>
</dbReference>
<evidence type="ECO:0000313" key="3">
    <source>
        <dbReference type="Proteomes" id="UP000887566"/>
    </source>
</evidence>
<dbReference type="InterPro" id="IPR009097">
    <property type="entry name" value="Cyclic_Pdiesterase"/>
</dbReference>
<feature type="compositionally biased region" description="Basic residues" evidence="1">
    <location>
        <begin position="27"/>
        <end position="38"/>
    </location>
</feature>